<dbReference type="InterPro" id="IPR018484">
    <property type="entry name" value="FGGY_N"/>
</dbReference>
<feature type="domain" description="Carbohydrate kinase FGGY C-terminal" evidence="6">
    <location>
        <begin position="241"/>
        <end position="421"/>
    </location>
</feature>
<dbReference type="EMBL" id="FOCE01000015">
    <property type="protein sequence ID" value="SEO21950.1"/>
    <property type="molecule type" value="Genomic_DNA"/>
</dbReference>
<organism evidence="7 8">
    <name type="scientific">Gemmobacter aquatilis</name>
    <dbReference type="NCBI Taxonomy" id="933059"/>
    <lineage>
        <taxon>Bacteria</taxon>
        <taxon>Pseudomonadati</taxon>
        <taxon>Pseudomonadota</taxon>
        <taxon>Alphaproteobacteria</taxon>
        <taxon>Rhodobacterales</taxon>
        <taxon>Paracoccaceae</taxon>
        <taxon>Gemmobacter</taxon>
    </lineage>
</organism>
<feature type="domain" description="Carbohydrate kinase FGGY N-terminal" evidence="5">
    <location>
        <begin position="1"/>
        <end position="229"/>
    </location>
</feature>
<dbReference type="SUPFAM" id="SSF53067">
    <property type="entry name" value="Actin-like ATPase domain"/>
    <property type="match status" value="2"/>
</dbReference>
<proteinExistence type="inferred from homology"/>
<dbReference type="GO" id="GO:0016773">
    <property type="term" value="F:phosphotransferase activity, alcohol group as acceptor"/>
    <property type="evidence" value="ECO:0007669"/>
    <property type="project" value="InterPro"/>
</dbReference>
<evidence type="ECO:0000313" key="7">
    <source>
        <dbReference type="EMBL" id="SEO21950.1"/>
    </source>
</evidence>
<dbReference type="GO" id="GO:0016301">
    <property type="term" value="F:kinase activity"/>
    <property type="evidence" value="ECO:0007669"/>
    <property type="project" value="UniProtKB-KW"/>
</dbReference>
<comment type="similarity">
    <text evidence="1 4">Belongs to the FGGY kinase family.</text>
</comment>
<accession>A0A1H8MXE7</accession>
<evidence type="ECO:0000256" key="4">
    <source>
        <dbReference type="RuleBase" id="RU003733"/>
    </source>
</evidence>
<evidence type="ECO:0000259" key="6">
    <source>
        <dbReference type="Pfam" id="PF02782"/>
    </source>
</evidence>
<dbReference type="STRING" id="933059.SAMN04488103_11524"/>
<dbReference type="Pfam" id="PF00370">
    <property type="entry name" value="FGGY_N"/>
    <property type="match status" value="1"/>
</dbReference>
<dbReference type="InterPro" id="IPR043129">
    <property type="entry name" value="ATPase_NBD"/>
</dbReference>
<evidence type="ECO:0000256" key="3">
    <source>
        <dbReference type="ARBA" id="ARBA00022777"/>
    </source>
</evidence>
<evidence type="ECO:0000259" key="5">
    <source>
        <dbReference type="Pfam" id="PF00370"/>
    </source>
</evidence>
<dbReference type="Proteomes" id="UP000198761">
    <property type="component" value="Unassembled WGS sequence"/>
</dbReference>
<dbReference type="Pfam" id="PF02782">
    <property type="entry name" value="FGGY_C"/>
    <property type="match status" value="1"/>
</dbReference>
<dbReference type="InterPro" id="IPR018483">
    <property type="entry name" value="Carb_kinase_FGGY_CS"/>
</dbReference>
<evidence type="ECO:0000313" key="8">
    <source>
        <dbReference type="Proteomes" id="UP000198761"/>
    </source>
</evidence>
<reference evidence="7 8" key="1">
    <citation type="submission" date="2016-10" db="EMBL/GenBank/DDBJ databases">
        <authorList>
            <person name="de Groot N.N."/>
        </authorList>
    </citation>
    <scope>NUCLEOTIDE SEQUENCE [LARGE SCALE GENOMIC DNA]</scope>
    <source>
        <strain evidence="7 8">DSM 3857</strain>
    </source>
</reference>
<dbReference type="InterPro" id="IPR000577">
    <property type="entry name" value="Carb_kinase_FGGY"/>
</dbReference>
<dbReference type="PANTHER" id="PTHR43095">
    <property type="entry name" value="SUGAR KINASE"/>
    <property type="match status" value="1"/>
</dbReference>
<dbReference type="CDD" id="cd07808">
    <property type="entry name" value="ASKHA_NBD_FGGY_EcXK-like"/>
    <property type="match status" value="1"/>
</dbReference>
<dbReference type="AlphaFoldDB" id="A0A1H8MXE7"/>
<evidence type="ECO:0000256" key="1">
    <source>
        <dbReference type="ARBA" id="ARBA00009156"/>
    </source>
</evidence>
<dbReference type="PANTHER" id="PTHR43095:SF5">
    <property type="entry name" value="XYLULOSE KINASE"/>
    <property type="match status" value="1"/>
</dbReference>
<dbReference type="GO" id="GO:0005975">
    <property type="term" value="P:carbohydrate metabolic process"/>
    <property type="evidence" value="ECO:0007669"/>
    <property type="project" value="InterPro"/>
</dbReference>
<dbReference type="Gene3D" id="3.30.420.40">
    <property type="match status" value="2"/>
</dbReference>
<sequence length="478" mass="50059">MDAEGRLIATAARAHATHFPRHGWVEQAPQDWWEGVVATIRQMLQMAGLPPDQIGAIAVCGQMHAPVLLDRNRQLVQERVPLWNDKRAAPQAAALNALPNLRGLPGAINPATPAWPGVKLKWLAETDPATLARADTLLMPKDYINFRLTGELAMDWSEAGSSFLCHAGTRDWSAVMAARLGVAQHILPALLTSQTILGPLQASAAEATGLAAGTPVLVGAGDFPCAILGSGVTELGQVSDVTGTSFLLTRIGSAPLVHPQVMNVALPLRGWGAFAVVDAAGDAVRWAARVLDNDSRSFESLSDAAAAVPPGAEGLIFLPYLTGERLGQGPTSKAGFLGLTAAHGTAHLHRAVMEGVVLAMKAAFAPVSALTGPPEQIIAAAGGARSPLWLQIKADVFGTPIIATEEAECGLIGVAALAHSALGRFADAHEAARALVRFRPPVEPIAANRDRYAALAARFDQIRTLMASLNSTLSEPLP</sequence>
<dbReference type="InterPro" id="IPR050406">
    <property type="entry name" value="FGGY_Carb_Kinase"/>
</dbReference>
<keyword evidence="2 4" id="KW-0808">Transferase</keyword>
<dbReference type="PIRSF" id="PIRSF000538">
    <property type="entry name" value="GlpK"/>
    <property type="match status" value="1"/>
</dbReference>
<name>A0A1H8MXE7_9RHOB</name>
<evidence type="ECO:0000256" key="2">
    <source>
        <dbReference type="ARBA" id="ARBA00022679"/>
    </source>
</evidence>
<keyword evidence="8" id="KW-1185">Reference proteome</keyword>
<gene>
    <name evidence="7" type="ORF">SAMN04488103_11524</name>
</gene>
<dbReference type="PROSITE" id="PS00445">
    <property type="entry name" value="FGGY_KINASES_2"/>
    <property type="match status" value="1"/>
</dbReference>
<keyword evidence="3 4" id="KW-0418">Kinase</keyword>
<dbReference type="InterPro" id="IPR018485">
    <property type="entry name" value="FGGY_C"/>
</dbReference>
<protein>
    <submittedName>
        <fullName evidence="7">Xylulokinase</fullName>
    </submittedName>
</protein>